<dbReference type="OrthoDB" id="385235at2759"/>
<dbReference type="PANTHER" id="PTHR21228:SF40">
    <property type="entry name" value="LD45607P"/>
    <property type="match status" value="1"/>
</dbReference>
<dbReference type="InParanoid" id="A0A0G4E9R9"/>
<feature type="region of interest" description="Disordered" evidence="1">
    <location>
        <begin position="213"/>
        <end position="245"/>
    </location>
</feature>
<evidence type="ECO:0000313" key="3">
    <source>
        <dbReference type="EMBL" id="CEL92666.1"/>
    </source>
</evidence>
<sequence>MTGRSAARLLRGRGRERAGGLGELRPPGAVAVDKETLLTETESASGDLTEDGLGARVRILSGRYATCEGVVVDTRWDAKGQLKLYVRRDCRVGEAESIPPEFEPGHDRMWWYPVASLRRIAAKAPPPSPSPPLSLIEGIDIPTAADLRTAANMPAPASFPMASQLFGGLDRQGQVGERGVYAAIKNSLLNAKTTDEVLRFWVANRNRMEPANFPHALSRLGRSVKEAGRQSGRRQSDSRARRTTRDELLSDKRFSDIMTELAQPDTIGPLDGPSHLFSIVIAFAQLALHKAPAYEFVYSAIMRDVTSKLPAAVPSLSMKLLARLAWALAKLGVRESAVWDAIGQEITDAPDQMNEVDYPFFVHAMGSVGYKNEAVLSLMADEALRRDLVSQLNPQGLSNVAWAHAKLGIHNGRLFQALGEQVISLSSRFREQEVGIIPWAFATLGYFDREVFRALGRAAVESKKYLTTQPAQVAWAFAAADMPQAHVFKAMAEEMVWQLDRYTAKQLSQVIWGYGKLDHIDQALLQKLTGAVLQKVSTFKMVDVMMTLQGLAASLTGSMQHHKLDALPLVDALAQSAVRCLAERSADVPPHMYINILRSLAEMRVKDEELLDLIAAIAYEQRQSVVETPAAFGRLIWAVRTLAEPQEGEGDEIEADSAAGRVLVYAREVLETYVNRMLGAPAAADGAACGSTPSAAVVLSLFSNLLESGVLPNPEAMARDMRLIDRVRQIVVAAADDLTRFDWEKLVDCFELFEQVLSDEERDQWFDIFANVPRFIGPEDELAAMREQLALEQDAEAQRRLEEEMRQRPEYSHLPKGLPLDSVVVVDPNDSLTTQGDEEEPSGRRGFDYEARDRQVVGKESARGGRR</sequence>
<dbReference type="GO" id="GO:0035770">
    <property type="term" value="C:ribonucleoprotein granule"/>
    <property type="evidence" value="ECO:0007669"/>
    <property type="project" value="TreeGrafter"/>
</dbReference>
<dbReference type="Proteomes" id="UP000041254">
    <property type="component" value="Unassembled WGS sequence"/>
</dbReference>
<protein>
    <recommendedName>
        <fullName evidence="2">RNA-editing substrate-binding complex 6 protein domain-containing protein</fullName>
    </recommendedName>
</protein>
<dbReference type="GO" id="GO:0044528">
    <property type="term" value="P:regulation of mitochondrial mRNA stability"/>
    <property type="evidence" value="ECO:0007669"/>
    <property type="project" value="TreeGrafter"/>
</dbReference>
<evidence type="ECO:0000259" key="2">
    <source>
        <dbReference type="Pfam" id="PF26188"/>
    </source>
</evidence>
<dbReference type="GO" id="GO:0005759">
    <property type="term" value="C:mitochondrial matrix"/>
    <property type="evidence" value="ECO:0007669"/>
    <property type="project" value="TreeGrafter"/>
</dbReference>
<name>A0A0G4E9R9_VITBC</name>
<dbReference type="VEuPathDB" id="CryptoDB:Vbra_11050"/>
<dbReference type="EMBL" id="CDMY01000098">
    <property type="protein sequence ID" value="CEL92666.1"/>
    <property type="molecule type" value="Genomic_DNA"/>
</dbReference>
<dbReference type="AlphaFoldDB" id="A0A0G4E9R9"/>
<feature type="domain" description="RNA-editing substrate-binding complex 6 protein" evidence="2">
    <location>
        <begin position="312"/>
        <end position="547"/>
    </location>
</feature>
<dbReference type="PANTHER" id="PTHR21228">
    <property type="entry name" value="FAST LEU-RICH DOMAIN-CONTAINING"/>
    <property type="match status" value="1"/>
</dbReference>
<reference evidence="3 4" key="1">
    <citation type="submission" date="2014-11" db="EMBL/GenBank/DDBJ databases">
        <authorList>
            <person name="Zhu J."/>
            <person name="Qi W."/>
            <person name="Song R."/>
        </authorList>
    </citation>
    <scope>NUCLEOTIDE SEQUENCE [LARGE SCALE GENOMIC DNA]</scope>
</reference>
<proteinExistence type="predicted"/>
<accession>A0A0G4E9R9</accession>
<feature type="compositionally biased region" description="Basic and acidic residues" evidence="1">
    <location>
        <begin position="223"/>
        <end position="245"/>
    </location>
</feature>
<gene>
    <name evidence="3" type="ORF">Vbra_11050</name>
</gene>
<organism evidence="3 4">
    <name type="scientific">Vitrella brassicaformis (strain CCMP3155)</name>
    <dbReference type="NCBI Taxonomy" id="1169540"/>
    <lineage>
        <taxon>Eukaryota</taxon>
        <taxon>Sar</taxon>
        <taxon>Alveolata</taxon>
        <taxon>Colpodellida</taxon>
        <taxon>Vitrellaceae</taxon>
        <taxon>Vitrella</taxon>
    </lineage>
</organism>
<keyword evidence="4" id="KW-1185">Reference proteome</keyword>
<dbReference type="GO" id="GO:0000963">
    <property type="term" value="P:mitochondrial RNA processing"/>
    <property type="evidence" value="ECO:0007669"/>
    <property type="project" value="TreeGrafter"/>
</dbReference>
<feature type="region of interest" description="Disordered" evidence="1">
    <location>
        <begin position="797"/>
        <end position="816"/>
    </location>
</feature>
<dbReference type="InterPro" id="IPR050870">
    <property type="entry name" value="FAST_kinase"/>
</dbReference>
<dbReference type="GO" id="GO:0003723">
    <property type="term" value="F:RNA binding"/>
    <property type="evidence" value="ECO:0007669"/>
    <property type="project" value="TreeGrafter"/>
</dbReference>
<dbReference type="InterPro" id="IPR058917">
    <property type="entry name" value="RESC6_dom"/>
</dbReference>
<dbReference type="Pfam" id="PF26188">
    <property type="entry name" value="RESC6"/>
    <property type="match status" value="1"/>
</dbReference>
<feature type="region of interest" description="Disordered" evidence="1">
    <location>
        <begin position="821"/>
        <end position="867"/>
    </location>
</feature>
<evidence type="ECO:0000256" key="1">
    <source>
        <dbReference type="SAM" id="MobiDB-lite"/>
    </source>
</evidence>
<feature type="compositionally biased region" description="Basic and acidic residues" evidence="1">
    <location>
        <begin position="841"/>
        <end position="867"/>
    </location>
</feature>
<evidence type="ECO:0000313" key="4">
    <source>
        <dbReference type="Proteomes" id="UP000041254"/>
    </source>
</evidence>
<feature type="compositionally biased region" description="Basic and acidic residues" evidence="1">
    <location>
        <begin position="797"/>
        <end position="813"/>
    </location>
</feature>